<evidence type="ECO:0000313" key="1">
    <source>
        <dbReference type="EMBL" id="KAF6241780.1"/>
    </source>
</evidence>
<keyword evidence="2" id="KW-1185">Reference proteome</keyword>
<dbReference type="OrthoDB" id="5390450at2759"/>
<accession>A0A8H6LAU6</accession>
<dbReference type="RefSeq" id="XP_037171020.1">
    <property type="nucleotide sequence ID" value="XM_037302441.1"/>
</dbReference>
<protein>
    <submittedName>
        <fullName evidence="1">Uncharacterized protein</fullName>
    </submittedName>
</protein>
<dbReference type="Proteomes" id="UP000578531">
    <property type="component" value="Unassembled WGS sequence"/>
</dbReference>
<reference evidence="1 2" key="1">
    <citation type="journal article" date="2020" name="Genomics">
        <title>Complete, high-quality genomes from long-read metagenomic sequencing of two wolf lichen thalli reveals enigmatic genome architecture.</title>
        <authorList>
            <person name="McKenzie S.K."/>
            <person name="Walston R.F."/>
            <person name="Allen J.L."/>
        </authorList>
    </citation>
    <scope>NUCLEOTIDE SEQUENCE [LARGE SCALE GENOMIC DNA]</scope>
    <source>
        <strain evidence="1">WasteWater2</strain>
    </source>
</reference>
<comment type="caution">
    <text evidence="1">The sequence shown here is derived from an EMBL/GenBank/DDBJ whole genome shotgun (WGS) entry which is preliminary data.</text>
</comment>
<dbReference type="AlphaFoldDB" id="A0A8H6LAU6"/>
<organism evidence="1 2">
    <name type="scientific">Letharia columbiana</name>
    <dbReference type="NCBI Taxonomy" id="112416"/>
    <lineage>
        <taxon>Eukaryota</taxon>
        <taxon>Fungi</taxon>
        <taxon>Dikarya</taxon>
        <taxon>Ascomycota</taxon>
        <taxon>Pezizomycotina</taxon>
        <taxon>Lecanoromycetes</taxon>
        <taxon>OSLEUM clade</taxon>
        <taxon>Lecanoromycetidae</taxon>
        <taxon>Lecanorales</taxon>
        <taxon>Lecanorineae</taxon>
        <taxon>Parmeliaceae</taxon>
        <taxon>Letharia</taxon>
    </lineage>
</organism>
<sequence length="164" mass="19494">MTATYEARAKQHHDRLIEMGGRPTRPVRLQPTWNATYRDGLIYITDNQGELECTLSDDIDPMNHHWSRESAHFERELENWQRFRENQQRLQHLDRLETELELDDTDAGLINVLTRLSDWEEFEVFQDLICVDAFDFGDRCRLSFLQITKWEVPAENFTAKLRGP</sequence>
<proteinExistence type="predicted"/>
<evidence type="ECO:0000313" key="2">
    <source>
        <dbReference type="Proteomes" id="UP000578531"/>
    </source>
</evidence>
<name>A0A8H6LAU6_9LECA</name>
<gene>
    <name evidence="1" type="ORF">HO173_000492</name>
</gene>
<dbReference type="EMBL" id="JACCJC010000001">
    <property type="protein sequence ID" value="KAF6241780.1"/>
    <property type="molecule type" value="Genomic_DNA"/>
</dbReference>
<dbReference type="GeneID" id="59282171"/>